<dbReference type="EMBL" id="BMAU01021272">
    <property type="protein sequence ID" value="GFY07325.1"/>
    <property type="molecule type" value="Genomic_DNA"/>
</dbReference>
<evidence type="ECO:0000313" key="2">
    <source>
        <dbReference type="Proteomes" id="UP000887159"/>
    </source>
</evidence>
<organism evidence="1 2">
    <name type="scientific">Trichonephila clavipes</name>
    <name type="common">Golden silk orbweaver</name>
    <name type="synonym">Nephila clavipes</name>
    <dbReference type="NCBI Taxonomy" id="2585209"/>
    <lineage>
        <taxon>Eukaryota</taxon>
        <taxon>Metazoa</taxon>
        <taxon>Ecdysozoa</taxon>
        <taxon>Arthropoda</taxon>
        <taxon>Chelicerata</taxon>
        <taxon>Arachnida</taxon>
        <taxon>Araneae</taxon>
        <taxon>Araneomorphae</taxon>
        <taxon>Entelegynae</taxon>
        <taxon>Araneoidea</taxon>
        <taxon>Nephilidae</taxon>
        <taxon>Trichonephila</taxon>
    </lineage>
</organism>
<proteinExistence type="predicted"/>
<sequence length="80" mass="9682">MLRHRHLTESEAWRILGWLEGQMQVEVAEDTRVSQSVISRIWNLFVWRLEMQFKDHGKVVGFNEDRYLTLTSRRHRNVCV</sequence>
<accession>A0A8X6VIK5</accession>
<dbReference type="Proteomes" id="UP000887159">
    <property type="component" value="Unassembled WGS sequence"/>
</dbReference>
<comment type="caution">
    <text evidence="1">The sequence shown here is derived from an EMBL/GenBank/DDBJ whole genome shotgun (WGS) entry which is preliminary data.</text>
</comment>
<protein>
    <submittedName>
        <fullName evidence="1">Uncharacterized protein</fullName>
    </submittedName>
</protein>
<dbReference type="AlphaFoldDB" id="A0A8X6VIK5"/>
<reference evidence="1" key="1">
    <citation type="submission" date="2020-08" db="EMBL/GenBank/DDBJ databases">
        <title>Multicomponent nature underlies the extraordinary mechanical properties of spider dragline silk.</title>
        <authorList>
            <person name="Kono N."/>
            <person name="Nakamura H."/>
            <person name="Mori M."/>
            <person name="Yoshida Y."/>
            <person name="Ohtoshi R."/>
            <person name="Malay A.D."/>
            <person name="Moran D.A.P."/>
            <person name="Tomita M."/>
            <person name="Numata K."/>
            <person name="Arakawa K."/>
        </authorList>
    </citation>
    <scope>NUCLEOTIDE SEQUENCE</scope>
</reference>
<name>A0A8X6VIK5_TRICX</name>
<gene>
    <name evidence="1" type="ORF">TNCV_5085121</name>
</gene>
<keyword evidence="2" id="KW-1185">Reference proteome</keyword>
<evidence type="ECO:0000313" key="1">
    <source>
        <dbReference type="EMBL" id="GFY07325.1"/>
    </source>
</evidence>